<name>A0A6G0WY63_9STRA</name>
<dbReference type="PANTHER" id="PTHR44329:SF214">
    <property type="entry name" value="PROTEIN KINASE DOMAIN-CONTAINING PROTEIN"/>
    <property type="match status" value="1"/>
</dbReference>
<dbReference type="GO" id="GO:0004674">
    <property type="term" value="F:protein serine/threonine kinase activity"/>
    <property type="evidence" value="ECO:0007669"/>
    <property type="project" value="TreeGrafter"/>
</dbReference>
<dbReference type="PANTHER" id="PTHR44329">
    <property type="entry name" value="SERINE/THREONINE-PROTEIN KINASE TNNI3K-RELATED"/>
    <property type="match status" value="1"/>
</dbReference>
<organism evidence="2 3">
    <name type="scientific">Aphanomyces euteiches</name>
    <dbReference type="NCBI Taxonomy" id="100861"/>
    <lineage>
        <taxon>Eukaryota</taxon>
        <taxon>Sar</taxon>
        <taxon>Stramenopiles</taxon>
        <taxon>Oomycota</taxon>
        <taxon>Saprolegniomycetes</taxon>
        <taxon>Saprolegniales</taxon>
        <taxon>Verrucalvaceae</taxon>
        <taxon>Aphanomyces</taxon>
    </lineage>
</organism>
<feature type="domain" description="Protein kinase" evidence="1">
    <location>
        <begin position="83"/>
        <end position="339"/>
    </location>
</feature>
<gene>
    <name evidence="2" type="ORF">Ae201684_010410</name>
</gene>
<dbReference type="Proteomes" id="UP000481153">
    <property type="component" value="Unassembled WGS sequence"/>
</dbReference>
<comment type="caution">
    <text evidence="2">The sequence shown here is derived from an EMBL/GenBank/DDBJ whole genome shotgun (WGS) entry which is preliminary data.</text>
</comment>
<dbReference type="Gene3D" id="1.10.510.10">
    <property type="entry name" value="Transferase(Phosphotransferase) domain 1"/>
    <property type="match status" value="1"/>
</dbReference>
<dbReference type="GO" id="GO:0005524">
    <property type="term" value="F:ATP binding"/>
    <property type="evidence" value="ECO:0007669"/>
    <property type="project" value="InterPro"/>
</dbReference>
<accession>A0A6G0WY63</accession>
<keyword evidence="3" id="KW-1185">Reference proteome</keyword>
<evidence type="ECO:0000313" key="2">
    <source>
        <dbReference type="EMBL" id="KAF0732515.1"/>
    </source>
</evidence>
<dbReference type="Pfam" id="PF07714">
    <property type="entry name" value="PK_Tyr_Ser-Thr"/>
    <property type="match status" value="1"/>
</dbReference>
<dbReference type="SUPFAM" id="SSF56112">
    <property type="entry name" value="Protein kinase-like (PK-like)"/>
    <property type="match status" value="1"/>
</dbReference>
<sequence length="358" mass="39966">MGCIPSTARLARGRSKDDLIVSGYSPRAILESPVEDATFTKRFSLFTLLRPIQSTFLDVDEPSLPEALKPLAGQRELDVEDVMIIRSIFTSTDTGEDFLLGHYNHHPVLVKRLHENSDKDLTKEIITLAKLHHPNIVSFIGFYAIDGVGLHCVTEFVEGHSLRETLENTQVKLTWESDKLAIALNIARAIAYLHAFKPPIIHRDIQAKSVLLAMNGTAKLTNFGSARERTFDVMMSHRGVGTLEWTAPEVLYGDDYNESIDVYSFGVVLIELDTRTTPFAGHTQSLHSTELMNQLKTGKLRPQVSASCPKEIARIARACLQHDPANRPKSSQVVAHLENALATQQENMYMDAAIFDFK</sequence>
<dbReference type="InterPro" id="IPR051681">
    <property type="entry name" value="Ser/Thr_Kinases-Pseudokinases"/>
</dbReference>
<evidence type="ECO:0000259" key="1">
    <source>
        <dbReference type="PROSITE" id="PS50011"/>
    </source>
</evidence>
<dbReference type="InterPro" id="IPR000719">
    <property type="entry name" value="Prot_kinase_dom"/>
</dbReference>
<dbReference type="InterPro" id="IPR001245">
    <property type="entry name" value="Ser-Thr/Tyr_kinase_cat_dom"/>
</dbReference>
<evidence type="ECO:0000313" key="3">
    <source>
        <dbReference type="Proteomes" id="UP000481153"/>
    </source>
</evidence>
<dbReference type="PROSITE" id="PS50011">
    <property type="entry name" value="PROTEIN_KINASE_DOM"/>
    <property type="match status" value="1"/>
</dbReference>
<dbReference type="EMBL" id="VJMJ01000131">
    <property type="protein sequence ID" value="KAF0732515.1"/>
    <property type="molecule type" value="Genomic_DNA"/>
</dbReference>
<dbReference type="VEuPathDB" id="FungiDB:AeMF1_021581"/>
<dbReference type="AlphaFoldDB" id="A0A6G0WY63"/>
<reference evidence="2 3" key="1">
    <citation type="submission" date="2019-07" db="EMBL/GenBank/DDBJ databases">
        <title>Genomics analysis of Aphanomyces spp. identifies a new class of oomycete effector associated with host adaptation.</title>
        <authorList>
            <person name="Gaulin E."/>
        </authorList>
    </citation>
    <scope>NUCLEOTIDE SEQUENCE [LARGE SCALE GENOMIC DNA]</scope>
    <source>
        <strain evidence="2 3">ATCC 201684</strain>
    </source>
</reference>
<proteinExistence type="predicted"/>
<protein>
    <recommendedName>
        <fullName evidence="1">Protein kinase domain-containing protein</fullName>
    </recommendedName>
</protein>
<dbReference type="InterPro" id="IPR011009">
    <property type="entry name" value="Kinase-like_dom_sf"/>
</dbReference>